<dbReference type="FunFam" id="1.20.1250.20:FF:000423">
    <property type="entry name" value="Putative inorganic phosphate cotransporter-like Protein"/>
    <property type="match status" value="1"/>
</dbReference>
<evidence type="ECO:0000313" key="10">
    <source>
        <dbReference type="EMBL" id="CAF4801973.1"/>
    </source>
</evidence>
<feature type="transmembrane region" description="Helical" evidence="7">
    <location>
        <begin position="14"/>
        <end position="42"/>
    </location>
</feature>
<dbReference type="InterPro" id="IPR011701">
    <property type="entry name" value="MFS"/>
</dbReference>
<dbReference type="Gene3D" id="1.20.1250.20">
    <property type="entry name" value="MFS general substrate transporter like domains"/>
    <property type="match status" value="2"/>
</dbReference>
<feature type="transmembrane region" description="Helical" evidence="7">
    <location>
        <begin position="286"/>
        <end position="308"/>
    </location>
</feature>
<feature type="domain" description="Major facilitator superfamily (MFS) profile" evidence="8">
    <location>
        <begin position="12"/>
        <end position="442"/>
    </location>
</feature>
<feature type="transmembrane region" description="Helical" evidence="7">
    <location>
        <begin position="349"/>
        <end position="369"/>
    </location>
</feature>
<keyword evidence="5 7" id="KW-1133">Transmembrane helix</keyword>
<evidence type="ECO:0000256" key="7">
    <source>
        <dbReference type="SAM" id="Phobius"/>
    </source>
</evidence>
<feature type="transmembrane region" description="Helical" evidence="7">
    <location>
        <begin position="188"/>
        <end position="207"/>
    </location>
</feature>
<dbReference type="GO" id="GO:0015293">
    <property type="term" value="F:symporter activity"/>
    <property type="evidence" value="ECO:0007669"/>
    <property type="project" value="UniProtKB-KW"/>
</dbReference>
<evidence type="ECO:0000256" key="4">
    <source>
        <dbReference type="ARBA" id="ARBA00022847"/>
    </source>
</evidence>
<dbReference type="GO" id="GO:0016020">
    <property type="term" value="C:membrane"/>
    <property type="evidence" value="ECO:0007669"/>
    <property type="project" value="UniProtKB-SubCell"/>
</dbReference>
<evidence type="ECO:0000313" key="11">
    <source>
        <dbReference type="Proteomes" id="UP000663872"/>
    </source>
</evidence>
<evidence type="ECO:0000256" key="3">
    <source>
        <dbReference type="ARBA" id="ARBA00022692"/>
    </source>
</evidence>
<gene>
    <name evidence="9" type="ORF">GRG538_LOCUS1338</name>
    <name evidence="10" type="ORF">QYT958_LOCUS23929</name>
</gene>
<proteinExistence type="predicted"/>
<accession>A0A817T3C2</accession>
<evidence type="ECO:0000256" key="5">
    <source>
        <dbReference type="ARBA" id="ARBA00022989"/>
    </source>
</evidence>
<feature type="transmembrane region" description="Helical" evidence="7">
    <location>
        <begin position="381"/>
        <end position="407"/>
    </location>
</feature>
<protein>
    <recommendedName>
        <fullName evidence="8">Major facilitator superfamily (MFS) profile domain-containing protein</fullName>
    </recommendedName>
</protein>
<dbReference type="EMBL" id="CAJNYT010000035">
    <property type="protein sequence ID" value="CAF3309235.1"/>
    <property type="molecule type" value="Genomic_DNA"/>
</dbReference>
<comment type="caution">
    <text evidence="9">The sequence shown here is derived from an EMBL/GenBank/DDBJ whole genome shotgun (WGS) entry which is preliminary data.</text>
</comment>
<dbReference type="PROSITE" id="PS50850">
    <property type="entry name" value="MFS"/>
    <property type="match status" value="1"/>
</dbReference>
<dbReference type="Pfam" id="PF07690">
    <property type="entry name" value="MFS_1"/>
    <property type="match status" value="1"/>
</dbReference>
<dbReference type="Proteomes" id="UP000663848">
    <property type="component" value="Unassembled WGS sequence"/>
</dbReference>
<feature type="transmembrane region" description="Helical" evidence="7">
    <location>
        <begin position="245"/>
        <end position="266"/>
    </location>
</feature>
<dbReference type="GO" id="GO:0006820">
    <property type="term" value="P:monoatomic anion transport"/>
    <property type="evidence" value="ECO:0007669"/>
    <property type="project" value="TreeGrafter"/>
</dbReference>
<dbReference type="AlphaFoldDB" id="A0A817T3C2"/>
<keyword evidence="3 7" id="KW-0812">Transmembrane</keyword>
<name>A0A817T3C2_9BILA</name>
<dbReference type="SUPFAM" id="SSF103473">
    <property type="entry name" value="MFS general substrate transporter"/>
    <property type="match status" value="1"/>
</dbReference>
<dbReference type="FunFam" id="1.20.1250.20:FF:000003">
    <property type="entry name" value="Solute carrier family 17 member 3"/>
    <property type="match status" value="1"/>
</dbReference>
<keyword evidence="4" id="KW-0769">Symport</keyword>
<feature type="transmembrane region" description="Helical" evidence="7">
    <location>
        <begin position="320"/>
        <end position="343"/>
    </location>
</feature>
<evidence type="ECO:0000256" key="6">
    <source>
        <dbReference type="ARBA" id="ARBA00023136"/>
    </source>
</evidence>
<reference evidence="9" key="1">
    <citation type="submission" date="2021-02" db="EMBL/GenBank/DDBJ databases">
        <authorList>
            <person name="Nowell W R."/>
        </authorList>
    </citation>
    <scope>NUCLEOTIDE SEQUENCE</scope>
</reference>
<dbReference type="PANTHER" id="PTHR11662:SF399">
    <property type="entry name" value="FI19708P1-RELATED"/>
    <property type="match status" value="1"/>
</dbReference>
<keyword evidence="2" id="KW-0813">Transport</keyword>
<dbReference type="Proteomes" id="UP000663872">
    <property type="component" value="Unassembled WGS sequence"/>
</dbReference>
<feature type="transmembrane region" description="Helical" evidence="7">
    <location>
        <begin position="97"/>
        <end position="117"/>
    </location>
</feature>
<organism evidence="9 11">
    <name type="scientific">Rotaria socialis</name>
    <dbReference type="NCBI Taxonomy" id="392032"/>
    <lineage>
        <taxon>Eukaryota</taxon>
        <taxon>Metazoa</taxon>
        <taxon>Spiralia</taxon>
        <taxon>Gnathifera</taxon>
        <taxon>Rotifera</taxon>
        <taxon>Eurotatoria</taxon>
        <taxon>Bdelloidea</taxon>
        <taxon>Philodinida</taxon>
        <taxon>Philodinidae</taxon>
        <taxon>Rotaria</taxon>
    </lineage>
</organism>
<dbReference type="InterPro" id="IPR050382">
    <property type="entry name" value="MFS_Na/Anion_cotransporter"/>
</dbReference>
<feature type="transmembrane region" description="Helical" evidence="7">
    <location>
        <begin position="70"/>
        <end position="90"/>
    </location>
</feature>
<dbReference type="InterPro" id="IPR020846">
    <property type="entry name" value="MFS_dom"/>
</dbReference>
<sequence length="472" mass="52148">MALSNIYQQIPKRYVLSLLGFFGLYNAFVLRSNLSIAIVAMITPTIDNSSDNMTIMIPAVYNWSTTTRGYILASFFYGYCIAVILAGLLATRFGGRILLGGGVGLCACLTLFTPLCARNGSGALMFLRVLEGISSSCIYPSLHSIWSKWAPKQDKSKLATLTFSGAYTGTFVTMLFGGVIAVDWSWEWVFYLSGISSLSWVLIWFYFTAETPSAHTTISYEEARYIEDNIVEVISQKDTIPWKDILTSLPVWAIIAAHFGTNWAIYTMFTELPTFLVRALGFRVDTAGLLAALPWLLLAISVYLTGIISDKLVEKYSILYIRKFIMSISFTIIALGFLLITVLDNDDRALIVIGITIVIGACGLAWASFGVNHLDIGGHYAAVLMGMSNCIGSTPGFIVPVITGYIVQNSDLKREWNNIFIIPIFISVAALMFYTFFGAGELQLWASNSSDEHQRVMNNPVVSRDISEHTTN</sequence>
<feature type="transmembrane region" description="Helical" evidence="7">
    <location>
        <begin position="419"/>
        <end position="437"/>
    </location>
</feature>
<dbReference type="EMBL" id="CAJOBR010004963">
    <property type="protein sequence ID" value="CAF4801973.1"/>
    <property type="molecule type" value="Genomic_DNA"/>
</dbReference>
<keyword evidence="6 7" id="KW-0472">Membrane</keyword>
<evidence type="ECO:0000259" key="8">
    <source>
        <dbReference type="PROSITE" id="PS50850"/>
    </source>
</evidence>
<evidence type="ECO:0000256" key="1">
    <source>
        <dbReference type="ARBA" id="ARBA00004141"/>
    </source>
</evidence>
<dbReference type="PANTHER" id="PTHR11662">
    <property type="entry name" value="SOLUTE CARRIER FAMILY 17"/>
    <property type="match status" value="1"/>
</dbReference>
<comment type="subcellular location">
    <subcellularLocation>
        <location evidence="1">Membrane</location>
        <topology evidence="1">Multi-pass membrane protein</topology>
    </subcellularLocation>
</comment>
<evidence type="ECO:0000313" key="9">
    <source>
        <dbReference type="EMBL" id="CAF3309235.1"/>
    </source>
</evidence>
<dbReference type="InterPro" id="IPR036259">
    <property type="entry name" value="MFS_trans_sf"/>
</dbReference>
<evidence type="ECO:0000256" key="2">
    <source>
        <dbReference type="ARBA" id="ARBA00022448"/>
    </source>
</evidence>
<feature type="transmembrane region" description="Helical" evidence="7">
    <location>
        <begin position="158"/>
        <end position="182"/>
    </location>
</feature>